<name>F1YE73_9ACTN</name>
<dbReference type="STRING" id="644548.SCNU_02275"/>
<evidence type="ECO:0000256" key="1">
    <source>
        <dbReference type="SAM" id="MobiDB-lite"/>
    </source>
</evidence>
<proteinExistence type="predicted"/>
<feature type="region of interest" description="Disordered" evidence="1">
    <location>
        <begin position="619"/>
        <end position="676"/>
    </location>
</feature>
<protein>
    <submittedName>
        <fullName evidence="2">Uncharacterized protein</fullName>
    </submittedName>
</protein>
<feature type="compositionally biased region" description="Basic and acidic residues" evidence="1">
    <location>
        <begin position="619"/>
        <end position="634"/>
    </location>
</feature>
<dbReference type="AlphaFoldDB" id="F1YE73"/>
<dbReference type="Proteomes" id="UP000035065">
    <property type="component" value="Unassembled WGS sequence"/>
</dbReference>
<reference evidence="2 3" key="1">
    <citation type="journal article" date="2011" name="J. Bacteriol.">
        <title>Draft Genome Sequence of Gordonia neofelifaecis NRRL B-59395, a Cholesterol-Degrading Actinomycete.</title>
        <authorList>
            <person name="Ge F."/>
            <person name="Li W."/>
            <person name="Chen G."/>
            <person name="Liu Y."/>
            <person name="Zhang G."/>
            <person name="Yong B."/>
            <person name="Wang Q."/>
            <person name="Wang N."/>
            <person name="Huang Z."/>
            <person name="Li W."/>
            <person name="Wang J."/>
            <person name="Wu C."/>
            <person name="Xie Q."/>
            <person name="Liu G."/>
        </authorList>
    </citation>
    <scope>NUCLEOTIDE SEQUENCE [LARGE SCALE GENOMIC DNA]</scope>
    <source>
        <strain evidence="2 3">NRRL B-59395</strain>
    </source>
</reference>
<comment type="caution">
    <text evidence="2">The sequence shown here is derived from an EMBL/GenBank/DDBJ whole genome shotgun (WGS) entry which is preliminary data.</text>
</comment>
<sequence length="676" mass="74928">MTSTGISALPYLPGFNRYTSNSPAHDQDRPGGPSARVEYMSCIGDCAPETFVRDVRRNALAYGQGDLKYDAYSVVLSHSHEELDPSNDFHGWLAHQLAREWVNRAFPGRQAKIVTQRDNGRWEEVDGKRTWVDGKWHSHIMVANVAEQEVTLRWTDAEGVEKTRHYKAGRAIDGDLKNIFRLRRVTDAVIQREWQYDNAAYVEACRRFNEGAAAKQDYAQRAERGYSSYDEVRLKLRTAAAQATDWTDYVTRCQAAAVDVKTRGAGGTGVSYAWVGDDGLERKARARGKTGLGPEFARAEIEKRCEQNTAALARGEALEIPEQVLVVPSNTVAPDRPRPQYQTADGKPPWENAEALAEYEAKVRATGGTYEARAEQALVTGEPVEGVALLRQDDGVLAVVDAGDGQAVFDVDAALAQRVAEIEAAQAVADGRLGEAETAMNEAAVLRARADAALQAAEADRAAGLAEVEDLKRAAETAVEDGRKAGYDAGYTQGRTEGRRAEKEVYDLKTRRLADREAAAAKWETETEPALRAEIRSEIEDAMRDDRDAAAADRADARRRLEAIPEYDDEHWVDEMKRARLEAEYEVRTPVLGADGRAMEDADGKTVWTSAHQEIEKRARERYNRIKEEGKGQEDETVGQSREREAQTQSQGKDAWSTASSQGQSQSQSKRKYIGE</sequence>
<dbReference type="eggNOG" id="ENOG5031VSK">
    <property type="taxonomic scope" value="Bacteria"/>
</dbReference>
<dbReference type="EMBL" id="AEUD01000001">
    <property type="protein sequence ID" value="EGD57163.1"/>
    <property type="molecule type" value="Genomic_DNA"/>
</dbReference>
<gene>
    <name evidence="2" type="ORF">SCNU_02275</name>
</gene>
<keyword evidence="3" id="KW-1185">Reference proteome</keyword>
<evidence type="ECO:0000313" key="3">
    <source>
        <dbReference type="Proteomes" id="UP000035065"/>
    </source>
</evidence>
<evidence type="ECO:0000313" key="2">
    <source>
        <dbReference type="EMBL" id="EGD57163.1"/>
    </source>
</evidence>
<accession>F1YE73</accession>
<organism evidence="2 3">
    <name type="scientific">Gordonia neofelifaecis NRRL B-59395</name>
    <dbReference type="NCBI Taxonomy" id="644548"/>
    <lineage>
        <taxon>Bacteria</taxon>
        <taxon>Bacillati</taxon>
        <taxon>Actinomycetota</taxon>
        <taxon>Actinomycetes</taxon>
        <taxon>Mycobacteriales</taxon>
        <taxon>Gordoniaceae</taxon>
        <taxon>Gordonia</taxon>
    </lineage>
</organism>